<name>A0A3S2W2C2_9PROT</name>
<dbReference type="OrthoDB" id="8635217at2"/>
<evidence type="ECO:0000313" key="4">
    <source>
        <dbReference type="EMBL" id="RVU34018.1"/>
    </source>
</evidence>
<evidence type="ECO:0000259" key="2">
    <source>
        <dbReference type="Pfam" id="PF01361"/>
    </source>
</evidence>
<dbReference type="RefSeq" id="WP_127768048.1">
    <property type="nucleotide sequence ID" value="NZ_SADE01000004.1"/>
</dbReference>
<proteinExistence type="predicted"/>
<sequence>MPVINVTMLGGVYDAEVKTRIAEALTDAMRTVIAAPPEGVIVALNELPAGNYMRGRTFKTPGPALPDAREVVKTFLERMEARDLTGAQSMLADGFRMVFPGGVEFSRLEELIDWAKPRYNWVKKTYDDWDVAAREDGVAVTCQGTLRGEFPDGTPFEGIRFVDWFLVRDGKLSRQHVWNDLGEYVLSQAGA</sequence>
<dbReference type="Pfam" id="PF12680">
    <property type="entry name" value="SnoaL_2"/>
    <property type="match status" value="1"/>
</dbReference>
<dbReference type="GO" id="GO:0016853">
    <property type="term" value="F:isomerase activity"/>
    <property type="evidence" value="ECO:0007669"/>
    <property type="project" value="UniProtKB-KW"/>
</dbReference>
<dbReference type="SUPFAM" id="SSF55331">
    <property type="entry name" value="Tautomerase/MIF"/>
    <property type="match status" value="1"/>
</dbReference>
<gene>
    <name evidence="4" type="ORF">EOI86_23130</name>
</gene>
<dbReference type="InterPro" id="IPR014347">
    <property type="entry name" value="Tautomerase/MIF_sf"/>
</dbReference>
<dbReference type="InterPro" id="IPR004370">
    <property type="entry name" value="4-OT-like_dom"/>
</dbReference>
<organism evidence="4 5">
    <name type="scientific">Hwanghaeella grinnelliae</name>
    <dbReference type="NCBI Taxonomy" id="2500179"/>
    <lineage>
        <taxon>Bacteria</taxon>
        <taxon>Pseudomonadati</taxon>
        <taxon>Pseudomonadota</taxon>
        <taxon>Alphaproteobacteria</taxon>
        <taxon>Rhodospirillales</taxon>
        <taxon>Rhodospirillaceae</taxon>
        <taxon>Hwanghaeella</taxon>
    </lineage>
</organism>
<keyword evidence="5" id="KW-1185">Reference proteome</keyword>
<feature type="domain" description="4-oxalocrotonate tautomerase-like" evidence="2">
    <location>
        <begin position="2"/>
        <end position="55"/>
    </location>
</feature>
<evidence type="ECO:0000313" key="5">
    <source>
        <dbReference type="Proteomes" id="UP000287447"/>
    </source>
</evidence>
<keyword evidence="1" id="KW-0413">Isomerase</keyword>
<dbReference type="Gene3D" id="3.30.429.10">
    <property type="entry name" value="Macrophage Migration Inhibitory Factor"/>
    <property type="match status" value="1"/>
</dbReference>
<evidence type="ECO:0000256" key="1">
    <source>
        <dbReference type="ARBA" id="ARBA00023235"/>
    </source>
</evidence>
<dbReference type="SUPFAM" id="SSF54427">
    <property type="entry name" value="NTF2-like"/>
    <property type="match status" value="1"/>
</dbReference>
<dbReference type="Pfam" id="PF01361">
    <property type="entry name" value="Tautomerase"/>
    <property type="match status" value="1"/>
</dbReference>
<comment type="caution">
    <text evidence="4">The sequence shown here is derived from an EMBL/GenBank/DDBJ whole genome shotgun (WGS) entry which is preliminary data.</text>
</comment>
<reference evidence="5" key="1">
    <citation type="submission" date="2019-01" db="EMBL/GenBank/DDBJ databases">
        <title>Gri0909 isolated from a small marine red alga.</title>
        <authorList>
            <person name="Kim J."/>
            <person name="Jeong S.E."/>
            <person name="Jeon C.O."/>
        </authorList>
    </citation>
    <scope>NUCLEOTIDE SEQUENCE [LARGE SCALE GENOMIC DNA]</scope>
    <source>
        <strain evidence="5">Gri0909</strain>
    </source>
</reference>
<dbReference type="InterPro" id="IPR032710">
    <property type="entry name" value="NTF2-like_dom_sf"/>
</dbReference>
<protein>
    <submittedName>
        <fullName evidence="4">DUF4440 domain-containing protein</fullName>
    </submittedName>
</protein>
<evidence type="ECO:0000259" key="3">
    <source>
        <dbReference type="Pfam" id="PF12680"/>
    </source>
</evidence>
<feature type="domain" description="SnoaL-like" evidence="3">
    <location>
        <begin position="72"/>
        <end position="174"/>
    </location>
</feature>
<dbReference type="Gene3D" id="3.10.450.50">
    <property type="match status" value="1"/>
</dbReference>
<dbReference type="AlphaFoldDB" id="A0A3S2W2C2"/>
<dbReference type="Proteomes" id="UP000287447">
    <property type="component" value="Unassembled WGS sequence"/>
</dbReference>
<dbReference type="InterPro" id="IPR037401">
    <property type="entry name" value="SnoaL-like"/>
</dbReference>
<dbReference type="EMBL" id="SADE01000004">
    <property type="protein sequence ID" value="RVU34018.1"/>
    <property type="molecule type" value="Genomic_DNA"/>
</dbReference>
<accession>A0A3S2W2C2</accession>